<evidence type="ECO:0000313" key="2">
    <source>
        <dbReference type="EMBL" id="AXY02540.1"/>
    </source>
</evidence>
<evidence type="ECO:0000256" key="1">
    <source>
        <dbReference type="SAM" id="SignalP"/>
    </source>
</evidence>
<dbReference type="SUPFAM" id="SSF56524">
    <property type="entry name" value="Oxidoreductase molybdopterin-binding domain"/>
    <property type="match status" value="1"/>
</dbReference>
<dbReference type="Proteomes" id="UP000262832">
    <property type="component" value="Chromosome II"/>
</dbReference>
<sequence length="150" mass="17462">MKKTILTLTLCTPMVFANSLQFSQPESSDVILSLSDLEAFPATTYHTSLPWLERPEKFIGVKLSTLLVSAYGEVPNTVELRALNDYHAYLSKQDILQYQPIVAYKQNDHYIKIRHKGPYWLIYPLAEYPEINISQYHSQMVWQLNRIKIK</sequence>
<feature type="signal peptide" evidence="1">
    <location>
        <begin position="1"/>
        <end position="17"/>
    </location>
</feature>
<protein>
    <submittedName>
        <fullName evidence="2">Oxidoreductase</fullName>
    </submittedName>
</protein>
<feature type="chain" id="PRO_5046061366" evidence="1">
    <location>
        <begin position="18"/>
        <end position="150"/>
    </location>
</feature>
<keyword evidence="1" id="KW-0732">Signal</keyword>
<accession>A0ABN5PH29</accession>
<name>A0ABN5PH29_9VIBR</name>
<organism evidence="2 3">
    <name type="scientific">Vibrio alfacsensis</name>
    <dbReference type="NCBI Taxonomy" id="1074311"/>
    <lineage>
        <taxon>Bacteria</taxon>
        <taxon>Pseudomonadati</taxon>
        <taxon>Pseudomonadota</taxon>
        <taxon>Gammaproteobacteria</taxon>
        <taxon>Vibrionales</taxon>
        <taxon>Vibrionaceae</taxon>
        <taxon>Vibrio</taxon>
    </lineage>
</organism>
<evidence type="ECO:0000313" key="3">
    <source>
        <dbReference type="Proteomes" id="UP000262832"/>
    </source>
</evidence>
<gene>
    <name evidence="2" type="ORF">D1115_15895</name>
</gene>
<keyword evidence="3" id="KW-1185">Reference proteome</keyword>
<proteinExistence type="predicted"/>
<dbReference type="InterPro" id="IPR036374">
    <property type="entry name" value="OxRdtase_Mopterin-bd_sf"/>
</dbReference>
<dbReference type="EMBL" id="CP032094">
    <property type="protein sequence ID" value="AXY02540.1"/>
    <property type="molecule type" value="Genomic_DNA"/>
</dbReference>
<reference evidence="2 3" key="1">
    <citation type="submission" date="2018-08" db="EMBL/GenBank/DDBJ databases">
        <title>Genomic taxonomy of the Vibrionaceae family.</title>
        <authorList>
            <person name="Gomez-Gil B."/>
            <person name="Tanaka M."/>
            <person name="Sawabe T."/>
            <person name="Enciso-Ibarra K."/>
        </authorList>
    </citation>
    <scope>NUCLEOTIDE SEQUENCE [LARGE SCALE GENOMIC DNA]</scope>
    <source>
        <strain evidence="2 3">CAIM 1831</strain>
    </source>
</reference>
<dbReference type="RefSeq" id="WP_128812454.1">
    <property type="nucleotide sequence ID" value="NZ_AP019850.1"/>
</dbReference>